<reference evidence="1" key="1">
    <citation type="submission" date="2022-11" db="EMBL/GenBank/DDBJ databases">
        <title>Biodiversity and phylogenetic relationships of bacteria.</title>
        <authorList>
            <person name="Machado R.A.R."/>
            <person name="Bhat A."/>
            <person name="Loulou A."/>
            <person name="Kallel S."/>
        </authorList>
    </citation>
    <scope>NUCLEOTIDE SEQUENCE</scope>
    <source>
        <strain evidence="1">K-TC2</strain>
    </source>
</reference>
<keyword evidence="2" id="KW-1185">Reference proteome</keyword>
<evidence type="ECO:0000313" key="1">
    <source>
        <dbReference type="EMBL" id="MCX5569717.1"/>
    </source>
</evidence>
<dbReference type="EMBL" id="JAPKNK010000004">
    <property type="protein sequence ID" value="MCX5569717.1"/>
    <property type="molecule type" value="Genomic_DNA"/>
</dbReference>
<accession>A0A9X3ILC7</accession>
<evidence type="ECO:0000313" key="2">
    <source>
        <dbReference type="Proteomes" id="UP001144805"/>
    </source>
</evidence>
<name>A0A9X3ILC7_9HYPH</name>
<dbReference type="RefSeq" id="WP_266338692.1">
    <property type="nucleotide sequence ID" value="NZ_JAPKNK010000004.1"/>
</dbReference>
<organism evidence="1 2">
    <name type="scientific">Kaistia nematophila</name>
    <dbReference type="NCBI Taxonomy" id="2994654"/>
    <lineage>
        <taxon>Bacteria</taxon>
        <taxon>Pseudomonadati</taxon>
        <taxon>Pseudomonadota</taxon>
        <taxon>Alphaproteobacteria</taxon>
        <taxon>Hyphomicrobiales</taxon>
        <taxon>Kaistiaceae</taxon>
        <taxon>Kaistia</taxon>
    </lineage>
</organism>
<dbReference type="AlphaFoldDB" id="A0A9X3ILC7"/>
<proteinExistence type="predicted"/>
<sequence length="331" mass="36804">MSRSAIRRWITETTFSPPRAGDAPLDCLWSKGIAQFCDVAGPANYWFDPTETVQPAGFFRTHYAGARGLVWVRLGTTARNGQPCDLDHFVREALPTIMEPFVLVTTDGDLSVPSELARETVERLLASPHLVAWATQNYVGGGDPRIRHFPIGLDLHTRRPFASPRGLLALLEKLARARAALKTQKPHVFCDLGINAHTEERRALLRELAGCPHVVMQRKRVSQAAIWRGYARHPFVLSAIGHGLDCHRTWEALMLGSIVITRTSPLDPLFAGLPVVIVDDWAEVRDPASLARWTKLHAPLARPEVLRDRLRPAEYLAPLRAALRAVEPTSA</sequence>
<gene>
    <name evidence="1" type="ORF">OSH07_10990</name>
</gene>
<comment type="caution">
    <text evidence="1">The sequence shown here is derived from an EMBL/GenBank/DDBJ whole genome shotgun (WGS) entry which is preliminary data.</text>
</comment>
<dbReference type="Proteomes" id="UP001144805">
    <property type="component" value="Unassembled WGS sequence"/>
</dbReference>
<protein>
    <submittedName>
        <fullName evidence="1">Uncharacterized protein</fullName>
    </submittedName>
</protein>